<evidence type="ECO:0000256" key="2">
    <source>
        <dbReference type="SAM" id="Phobius"/>
    </source>
</evidence>
<keyword evidence="2" id="KW-0472">Membrane</keyword>
<keyword evidence="2" id="KW-0812">Transmembrane</keyword>
<keyword evidence="6" id="KW-1185">Reference proteome</keyword>
<keyword evidence="2" id="KW-1133">Transmembrane helix</keyword>
<dbReference type="Gene3D" id="1.10.1740.10">
    <property type="match status" value="1"/>
</dbReference>
<dbReference type="GO" id="GO:0003700">
    <property type="term" value="F:DNA-binding transcription factor activity"/>
    <property type="evidence" value="ECO:0007669"/>
    <property type="project" value="InterPro"/>
</dbReference>
<dbReference type="InterPro" id="IPR013325">
    <property type="entry name" value="RNA_pol_sigma_r2"/>
</dbReference>
<name>A0A934KB21_9BACT</name>
<dbReference type="InterPro" id="IPR007627">
    <property type="entry name" value="RNA_pol_sigma70_r2"/>
</dbReference>
<feature type="region of interest" description="Disordered" evidence="1">
    <location>
        <begin position="354"/>
        <end position="429"/>
    </location>
</feature>
<evidence type="ECO:0000259" key="4">
    <source>
        <dbReference type="Pfam" id="PF18915"/>
    </source>
</evidence>
<dbReference type="Pfam" id="PF18915">
    <property type="entry name" value="DUF5667"/>
    <property type="match status" value="1"/>
</dbReference>
<reference evidence="5" key="1">
    <citation type="submission" date="2020-10" db="EMBL/GenBank/DDBJ databases">
        <title>Ca. Dormibacterota MAGs.</title>
        <authorList>
            <person name="Montgomery K."/>
        </authorList>
    </citation>
    <scope>NUCLEOTIDE SEQUENCE [LARGE SCALE GENOMIC DNA]</scope>
    <source>
        <strain evidence="5">SC8812_S17_10</strain>
    </source>
</reference>
<feature type="compositionally biased region" description="Polar residues" evidence="1">
    <location>
        <begin position="354"/>
        <end position="364"/>
    </location>
</feature>
<evidence type="ECO:0000259" key="3">
    <source>
        <dbReference type="Pfam" id="PF04542"/>
    </source>
</evidence>
<evidence type="ECO:0008006" key="7">
    <source>
        <dbReference type="Google" id="ProtNLM"/>
    </source>
</evidence>
<evidence type="ECO:0000313" key="5">
    <source>
        <dbReference type="EMBL" id="MBJ7599833.1"/>
    </source>
</evidence>
<protein>
    <recommendedName>
        <fullName evidence="7">DUF5667 domain-containing protein</fullName>
    </recommendedName>
</protein>
<dbReference type="AlphaFoldDB" id="A0A934KB21"/>
<comment type="caution">
    <text evidence="5">The sequence shown here is derived from an EMBL/GenBank/DDBJ whole genome shotgun (WGS) entry which is preliminary data.</text>
</comment>
<dbReference type="EMBL" id="JAEKNR010000176">
    <property type="protein sequence ID" value="MBJ7599833.1"/>
    <property type="molecule type" value="Genomic_DNA"/>
</dbReference>
<dbReference type="Proteomes" id="UP000612893">
    <property type="component" value="Unassembled WGS sequence"/>
</dbReference>
<sequence length="429" mass="46021">MAQATAPAHPDPTLLLRAREYDREALAELCDRNAGRMFAMCSALLGDSESAELLTGRALLKALEAVETFDGDGAAFDLWLLRLTASEAARHRAQTAGVRADFNRLGHHEYELLALRVLGDVDTDHLAPGLDARASSLRSQLVMTLRRLDDTVGAGAGAGGDLRLFDEAVDRVARGADPQRTAASLSAPPDALGLLRTVAEIRGLLRDSLSDSAAVRLRTAFLAAAAERRTQWVRRHQRPATVPGVDSRRYPNKVGAAVALGIAGGLALAVGLLLTALSAFAAPDSPFYPVKRIAEAALVAVDGDPLSRAQLEIRLAQVREREAEDMGSRGQGDQAAQVMSDRYDLLRDASRDLISSPSRGTQWKSTRDKLFQEASHPTTTVQRDLRVTGHAASADQIAQLSRNYESDRKQLDPQLGHPTPSPQAAQGTG</sequence>
<dbReference type="SUPFAM" id="SSF88946">
    <property type="entry name" value="Sigma2 domain of RNA polymerase sigma factors"/>
    <property type="match status" value="1"/>
</dbReference>
<feature type="domain" description="RNA polymerase sigma-70 region 2" evidence="3">
    <location>
        <begin position="31"/>
        <end position="94"/>
    </location>
</feature>
<dbReference type="RefSeq" id="WP_338203458.1">
    <property type="nucleotide sequence ID" value="NZ_JAEKNR010000176.1"/>
</dbReference>
<feature type="transmembrane region" description="Helical" evidence="2">
    <location>
        <begin position="257"/>
        <end position="282"/>
    </location>
</feature>
<dbReference type="InterPro" id="IPR043725">
    <property type="entry name" value="DUF5667"/>
</dbReference>
<gene>
    <name evidence="5" type="ORF">JF922_17365</name>
</gene>
<accession>A0A934KB21</accession>
<dbReference type="Pfam" id="PF04542">
    <property type="entry name" value="Sigma70_r2"/>
    <property type="match status" value="1"/>
</dbReference>
<feature type="domain" description="DUF5667" evidence="4">
    <location>
        <begin position="282"/>
        <end position="353"/>
    </location>
</feature>
<evidence type="ECO:0000313" key="6">
    <source>
        <dbReference type="Proteomes" id="UP000612893"/>
    </source>
</evidence>
<proteinExistence type="predicted"/>
<evidence type="ECO:0000256" key="1">
    <source>
        <dbReference type="SAM" id="MobiDB-lite"/>
    </source>
</evidence>
<organism evidence="5 6">
    <name type="scientific">Candidatus Nephthysia bennettiae</name>
    <dbReference type="NCBI Taxonomy" id="3127016"/>
    <lineage>
        <taxon>Bacteria</taxon>
        <taxon>Bacillati</taxon>
        <taxon>Candidatus Dormiibacterota</taxon>
        <taxon>Candidatus Dormibacteria</taxon>
        <taxon>Candidatus Dormibacterales</taxon>
        <taxon>Candidatus Dormibacteraceae</taxon>
        <taxon>Candidatus Nephthysia</taxon>
    </lineage>
</organism>
<dbReference type="GO" id="GO:0006352">
    <property type="term" value="P:DNA-templated transcription initiation"/>
    <property type="evidence" value="ECO:0007669"/>
    <property type="project" value="InterPro"/>
</dbReference>